<dbReference type="AlphaFoldDB" id="A0A5B7FKQ8"/>
<keyword evidence="3" id="KW-1185">Reference proteome</keyword>
<gene>
    <name evidence="2" type="ORF">E2C01_039735</name>
</gene>
<keyword evidence="1" id="KW-0812">Transmembrane</keyword>
<evidence type="ECO:0000313" key="3">
    <source>
        <dbReference type="Proteomes" id="UP000324222"/>
    </source>
</evidence>
<keyword evidence="1" id="KW-0472">Membrane</keyword>
<protein>
    <submittedName>
        <fullName evidence="2">Uncharacterized protein</fullName>
    </submittedName>
</protein>
<proteinExistence type="predicted"/>
<evidence type="ECO:0000313" key="2">
    <source>
        <dbReference type="EMBL" id="MPC46027.1"/>
    </source>
</evidence>
<dbReference type="EMBL" id="VSRR010007009">
    <property type="protein sequence ID" value="MPC46027.1"/>
    <property type="molecule type" value="Genomic_DNA"/>
</dbReference>
<sequence length="85" mass="9432">MASGLPFLHISPLQILDFDEGNSFTDHGEVQMVVVVVVVVVVMVGRTRGPETKSKSPLAKKRYQGLDIGEFRRRAPPQKSIFLPL</sequence>
<organism evidence="2 3">
    <name type="scientific">Portunus trituberculatus</name>
    <name type="common">Swimming crab</name>
    <name type="synonym">Neptunus trituberculatus</name>
    <dbReference type="NCBI Taxonomy" id="210409"/>
    <lineage>
        <taxon>Eukaryota</taxon>
        <taxon>Metazoa</taxon>
        <taxon>Ecdysozoa</taxon>
        <taxon>Arthropoda</taxon>
        <taxon>Crustacea</taxon>
        <taxon>Multicrustacea</taxon>
        <taxon>Malacostraca</taxon>
        <taxon>Eumalacostraca</taxon>
        <taxon>Eucarida</taxon>
        <taxon>Decapoda</taxon>
        <taxon>Pleocyemata</taxon>
        <taxon>Brachyura</taxon>
        <taxon>Eubrachyura</taxon>
        <taxon>Portunoidea</taxon>
        <taxon>Portunidae</taxon>
        <taxon>Portuninae</taxon>
        <taxon>Portunus</taxon>
    </lineage>
</organism>
<dbReference type="Proteomes" id="UP000324222">
    <property type="component" value="Unassembled WGS sequence"/>
</dbReference>
<feature type="transmembrane region" description="Helical" evidence="1">
    <location>
        <begin position="30"/>
        <end position="47"/>
    </location>
</feature>
<evidence type="ECO:0000256" key="1">
    <source>
        <dbReference type="SAM" id="Phobius"/>
    </source>
</evidence>
<name>A0A5B7FKQ8_PORTR</name>
<keyword evidence="1" id="KW-1133">Transmembrane helix</keyword>
<comment type="caution">
    <text evidence="2">The sequence shown here is derived from an EMBL/GenBank/DDBJ whole genome shotgun (WGS) entry which is preliminary data.</text>
</comment>
<reference evidence="2 3" key="1">
    <citation type="submission" date="2019-05" db="EMBL/GenBank/DDBJ databases">
        <title>Another draft genome of Portunus trituberculatus and its Hox gene families provides insights of decapod evolution.</title>
        <authorList>
            <person name="Jeong J.-H."/>
            <person name="Song I."/>
            <person name="Kim S."/>
            <person name="Choi T."/>
            <person name="Kim D."/>
            <person name="Ryu S."/>
            <person name="Kim W."/>
        </authorList>
    </citation>
    <scope>NUCLEOTIDE SEQUENCE [LARGE SCALE GENOMIC DNA]</scope>
    <source>
        <tissue evidence="2">Muscle</tissue>
    </source>
</reference>
<accession>A0A5B7FKQ8</accession>